<accession>A0A6J5FNM3</accession>
<reference evidence="1 2" key="1">
    <citation type="submission" date="2020-04" db="EMBL/GenBank/DDBJ databases">
        <authorList>
            <person name="De Canck E."/>
        </authorList>
    </citation>
    <scope>NUCLEOTIDE SEQUENCE [LARGE SCALE GENOMIC DNA]</scope>
    <source>
        <strain evidence="1 2">LMG 27177</strain>
    </source>
</reference>
<gene>
    <name evidence="1" type="ORF">LMG27177_01182</name>
</gene>
<name>A0A6J5FNM3_9BURK</name>
<dbReference type="EMBL" id="CADIKI010000003">
    <property type="protein sequence ID" value="CAB3782169.1"/>
    <property type="molecule type" value="Genomic_DNA"/>
</dbReference>
<proteinExistence type="predicted"/>
<protein>
    <submittedName>
        <fullName evidence="1">Uncharacterized protein</fullName>
    </submittedName>
</protein>
<dbReference type="Proteomes" id="UP000494252">
    <property type="component" value="Unassembled WGS sequence"/>
</dbReference>
<organism evidence="1 2">
    <name type="scientific">Paraburkholderia fynbosensis</name>
    <dbReference type="NCBI Taxonomy" id="1200993"/>
    <lineage>
        <taxon>Bacteria</taxon>
        <taxon>Pseudomonadati</taxon>
        <taxon>Pseudomonadota</taxon>
        <taxon>Betaproteobacteria</taxon>
        <taxon>Burkholderiales</taxon>
        <taxon>Burkholderiaceae</taxon>
        <taxon>Paraburkholderia</taxon>
    </lineage>
</organism>
<evidence type="ECO:0000313" key="1">
    <source>
        <dbReference type="EMBL" id="CAB3782169.1"/>
    </source>
</evidence>
<evidence type="ECO:0000313" key="2">
    <source>
        <dbReference type="Proteomes" id="UP000494252"/>
    </source>
</evidence>
<dbReference type="AlphaFoldDB" id="A0A6J5FNM3"/>
<sequence length="74" mass="8060">MSDIRKLREHLFSTLEGLMDRDKPMEIDRAKAVAEIAQVIINSAKAETEHVKVVGGKATEFISGPGTTTHRLGG</sequence>
<keyword evidence="2" id="KW-1185">Reference proteome</keyword>